<dbReference type="AlphaFoldDB" id="A0A4Y8WR36"/>
<comment type="caution">
    <text evidence="2">The sequence shown here is derived from an EMBL/GenBank/DDBJ whole genome shotgun (WGS) entry which is preliminary data.</text>
</comment>
<evidence type="ECO:0000259" key="1">
    <source>
        <dbReference type="Pfam" id="PF19572"/>
    </source>
</evidence>
<proteinExistence type="predicted"/>
<dbReference type="Pfam" id="PF19572">
    <property type="entry name" value="PorV"/>
    <property type="match status" value="1"/>
</dbReference>
<protein>
    <submittedName>
        <fullName evidence="2">PorV/PorQ family protein</fullName>
    </submittedName>
</protein>
<feature type="domain" description="Type IX secretion system protein PorV" evidence="1">
    <location>
        <begin position="30"/>
        <end position="249"/>
    </location>
</feature>
<evidence type="ECO:0000313" key="3">
    <source>
        <dbReference type="Proteomes" id="UP000297225"/>
    </source>
</evidence>
<dbReference type="Proteomes" id="UP000297225">
    <property type="component" value="Unassembled WGS sequence"/>
</dbReference>
<accession>A0A4Y8WR36</accession>
<gene>
    <name evidence="2" type="ORF">E4P47_01585</name>
</gene>
<evidence type="ECO:0000313" key="2">
    <source>
        <dbReference type="EMBL" id="TFH96840.1"/>
    </source>
</evidence>
<dbReference type="NCBIfam" id="NF033709">
    <property type="entry name" value="PorV_fam"/>
    <property type="match status" value="1"/>
</dbReference>
<dbReference type="EMBL" id="SPNC01000012">
    <property type="protein sequence ID" value="TFH96840.1"/>
    <property type="molecule type" value="Genomic_DNA"/>
</dbReference>
<dbReference type="OrthoDB" id="1013710at2"/>
<dbReference type="InterPro" id="IPR045741">
    <property type="entry name" value="PorV"/>
</dbReference>
<keyword evidence="3" id="KW-1185">Reference proteome</keyword>
<organism evidence="2 3">
    <name type="scientific">Porphyromonas levii</name>
    <dbReference type="NCBI Taxonomy" id="28114"/>
    <lineage>
        <taxon>Bacteria</taxon>
        <taxon>Pseudomonadati</taxon>
        <taxon>Bacteroidota</taxon>
        <taxon>Bacteroidia</taxon>
        <taxon>Bacteroidales</taxon>
        <taxon>Porphyromonadaceae</taxon>
        <taxon>Porphyromonas</taxon>
    </lineage>
</organism>
<sequence>MNNRQILGALCVLALSLLPALPLRAQSSRVLPFLETPTDARAAAMGNATLLKTDRNYLYTNPASIFNDDIRLTVTATGLTHMMPKDDYVKGNLMLGSVTAGYRFLDRHVVYAGFRYQGGLQIKGGISEQWGTNKRFTSPFDLAVDLGYAFRITDALAAYATGSFIQSYTGRAAYAGAFSVGANYLLTFSEATDLNLAARVADLGAPIYYSKKDAYAMPSNAQLTADFGHAFSDDHKVRAAVGAKYFFLPAKAQVFQTNLGAEYTLYNLASLRAGFQYGTKDTSLWSAGVGFAYRGAKLDLGYLGALNQFAANKLMLTLSFDY</sequence>
<dbReference type="STRING" id="1122973.GCA_000379925_01230"/>
<dbReference type="RefSeq" id="WP_134848966.1">
    <property type="nucleotide sequence ID" value="NZ_CP197400.1"/>
</dbReference>
<reference evidence="2 3" key="1">
    <citation type="submission" date="2019-03" db="EMBL/GenBank/DDBJ databases">
        <title>Porphyromonas levii Isolated from the Uterus of Dairy Cows.</title>
        <authorList>
            <person name="Francis A.M."/>
        </authorList>
    </citation>
    <scope>NUCLEOTIDE SEQUENCE [LARGE SCALE GENOMIC DNA]</scope>
    <source>
        <strain evidence="2 3">AF5678</strain>
    </source>
</reference>
<name>A0A4Y8WR36_9PORP</name>